<feature type="region of interest" description="Disordered" evidence="1">
    <location>
        <begin position="118"/>
        <end position="152"/>
    </location>
</feature>
<sequence>MGSKDGLLDTPQVAESSASLSSKDVASAISLYEPSTNQDNLDNLSMKAVYEMDSEGDSISRPLSRGSVTSGVSMMATKDGVEGERVTRLGIPQYSLNLLNSMAHSQYKKMYGPVPPKGGVIGSTTGGSNSSSGGGNRAQLSQVDSPNSPPMTLREKMKLLGNERQMPLMDVNSNDAIDETLLYDAPLERYCNTQNYSLHVPESSSHGHMASEIDSNSSTVGDDTSLQNLNNLSPAVGTIYSDKD</sequence>
<evidence type="ECO:0000256" key="1">
    <source>
        <dbReference type="SAM" id="MobiDB-lite"/>
    </source>
</evidence>
<reference evidence="2 3" key="1">
    <citation type="submission" date="2019-01" db="EMBL/GenBank/DDBJ databases">
        <title>Draft Genome Sequencing of Zygosaccharomyces mellis Ca-7.</title>
        <authorList>
            <person name="Shiwa Y."/>
            <person name="Kanesaki Y."/>
            <person name="Ishige T."/>
            <person name="Mura K."/>
            <person name="Hori T."/>
            <person name="Tamura T."/>
        </authorList>
    </citation>
    <scope>NUCLEOTIDE SEQUENCE [LARGE SCALE GENOMIC DNA]</scope>
    <source>
        <strain evidence="2 3">Ca-7</strain>
    </source>
</reference>
<dbReference type="EMBL" id="BIMX01000006">
    <property type="protein sequence ID" value="GCE98793.1"/>
    <property type="molecule type" value="Genomic_DNA"/>
</dbReference>
<accession>A0A4C2E4X2</accession>
<protein>
    <submittedName>
        <fullName evidence="2">Uncharacterized protein</fullName>
    </submittedName>
</protein>
<feature type="region of interest" description="Disordered" evidence="1">
    <location>
        <begin position="1"/>
        <end position="23"/>
    </location>
</feature>
<organism evidence="2 3">
    <name type="scientific">Zygosaccharomyces mellis</name>
    <dbReference type="NCBI Taxonomy" id="42258"/>
    <lineage>
        <taxon>Eukaryota</taxon>
        <taxon>Fungi</taxon>
        <taxon>Dikarya</taxon>
        <taxon>Ascomycota</taxon>
        <taxon>Saccharomycotina</taxon>
        <taxon>Saccharomycetes</taxon>
        <taxon>Saccharomycetales</taxon>
        <taxon>Saccharomycetaceae</taxon>
        <taxon>Zygosaccharomyces</taxon>
    </lineage>
</organism>
<keyword evidence="3" id="KW-1185">Reference proteome</keyword>
<feature type="compositionally biased region" description="Polar residues" evidence="1">
    <location>
        <begin position="213"/>
        <end position="230"/>
    </location>
</feature>
<evidence type="ECO:0000313" key="3">
    <source>
        <dbReference type="Proteomes" id="UP000301737"/>
    </source>
</evidence>
<dbReference type="OrthoDB" id="3981113at2759"/>
<gene>
    <name evidence="2" type="ORF">ZYGM_004199</name>
</gene>
<dbReference type="Proteomes" id="UP000301737">
    <property type="component" value="Unassembled WGS sequence"/>
</dbReference>
<proteinExistence type="predicted"/>
<comment type="caution">
    <text evidence="2">The sequence shown here is derived from an EMBL/GenBank/DDBJ whole genome shotgun (WGS) entry which is preliminary data.</text>
</comment>
<feature type="compositionally biased region" description="Low complexity" evidence="1">
    <location>
        <begin position="14"/>
        <end position="23"/>
    </location>
</feature>
<name>A0A4C2E4X2_9SACH</name>
<feature type="region of interest" description="Disordered" evidence="1">
    <location>
        <begin position="201"/>
        <end position="230"/>
    </location>
</feature>
<dbReference type="AlphaFoldDB" id="A0A4C2E4X2"/>
<evidence type="ECO:0000313" key="2">
    <source>
        <dbReference type="EMBL" id="GCE98793.1"/>
    </source>
</evidence>